<dbReference type="AlphaFoldDB" id="A0A5B7KDR8"/>
<protein>
    <submittedName>
        <fullName evidence="2">Uncharacterized protein</fullName>
    </submittedName>
</protein>
<feature type="compositionally biased region" description="Basic and acidic residues" evidence="1">
    <location>
        <begin position="1"/>
        <end position="11"/>
    </location>
</feature>
<accession>A0A5B7KDR8</accession>
<evidence type="ECO:0000313" key="2">
    <source>
        <dbReference type="EMBL" id="MPD05320.1"/>
    </source>
</evidence>
<reference evidence="2 3" key="1">
    <citation type="submission" date="2019-05" db="EMBL/GenBank/DDBJ databases">
        <title>Another draft genome of Portunus trituberculatus and its Hox gene families provides insights of decapod evolution.</title>
        <authorList>
            <person name="Jeong J.-H."/>
            <person name="Song I."/>
            <person name="Kim S."/>
            <person name="Choi T."/>
            <person name="Kim D."/>
            <person name="Ryu S."/>
            <person name="Kim W."/>
        </authorList>
    </citation>
    <scope>NUCLEOTIDE SEQUENCE [LARGE SCALE GENOMIC DNA]</scope>
    <source>
        <tissue evidence="2">Muscle</tissue>
    </source>
</reference>
<gene>
    <name evidence="2" type="ORF">E2C01_101056</name>
</gene>
<keyword evidence="3" id="KW-1185">Reference proteome</keyword>
<evidence type="ECO:0000313" key="3">
    <source>
        <dbReference type="Proteomes" id="UP000324222"/>
    </source>
</evidence>
<comment type="caution">
    <text evidence="2">The sequence shown here is derived from an EMBL/GenBank/DDBJ whole genome shotgun (WGS) entry which is preliminary data.</text>
</comment>
<organism evidence="2 3">
    <name type="scientific">Portunus trituberculatus</name>
    <name type="common">Swimming crab</name>
    <name type="synonym">Neptunus trituberculatus</name>
    <dbReference type="NCBI Taxonomy" id="210409"/>
    <lineage>
        <taxon>Eukaryota</taxon>
        <taxon>Metazoa</taxon>
        <taxon>Ecdysozoa</taxon>
        <taxon>Arthropoda</taxon>
        <taxon>Crustacea</taxon>
        <taxon>Multicrustacea</taxon>
        <taxon>Malacostraca</taxon>
        <taxon>Eumalacostraca</taxon>
        <taxon>Eucarida</taxon>
        <taxon>Decapoda</taxon>
        <taxon>Pleocyemata</taxon>
        <taxon>Brachyura</taxon>
        <taxon>Eubrachyura</taxon>
        <taxon>Portunoidea</taxon>
        <taxon>Portunidae</taxon>
        <taxon>Portuninae</taxon>
        <taxon>Portunus</taxon>
    </lineage>
</organism>
<dbReference type="EMBL" id="VSRR010145441">
    <property type="protein sequence ID" value="MPD05320.1"/>
    <property type="molecule type" value="Genomic_DNA"/>
</dbReference>
<name>A0A5B7KDR8_PORTR</name>
<feature type="region of interest" description="Disordered" evidence="1">
    <location>
        <begin position="1"/>
        <end position="34"/>
    </location>
</feature>
<evidence type="ECO:0000256" key="1">
    <source>
        <dbReference type="SAM" id="MobiDB-lite"/>
    </source>
</evidence>
<dbReference type="Proteomes" id="UP000324222">
    <property type="component" value="Unassembled WGS sequence"/>
</dbReference>
<sequence length="80" mass="9162">MYVDGGKEDVYRQGMSVRAGKKEQETQEEEEEEGKFRIWIPRREGDAPLGTPEIRSKVASRSPLTWTPSYLVEYLSQLAA</sequence>
<proteinExistence type="predicted"/>